<dbReference type="GO" id="GO:1990189">
    <property type="term" value="F:protein N-terminal-serine acetyltransferase activity"/>
    <property type="evidence" value="ECO:0007669"/>
    <property type="project" value="UniProtKB-EC"/>
</dbReference>
<feature type="domain" description="N-acetyltransferase" evidence="12">
    <location>
        <begin position="7"/>
        <end position="178"/>
    </location>
</feature>
<evidence type="ECO:0000256" key="7">
    <source>
        <dbReference type="ARBA" id="ARBA00022679"/>
    </source>
</evidence>
<keyword evidence="8" id="KW-0539">Nucleus</keyword>
<organism evidence="13 14">
    <name type="scientific">Saccharata proteae CBS 121410</name>
    <dbReference type="NCBI Taxonomy" id="1314787"/>
    <lineage>
        <taxon>Eukaryota</taxon>
        <taxon>Fungi</taxon>
        <taxon>Dikarya</taxon>
        <taxon>Ascomycota</taxon>
        <taxon>Pezizomycotina</taxon>
        <taxon>Dothideomycetes</taxon>
        <taxon>Dothideomycetes incertae sedis</taxon>
        <taxon>Botryosphaeriales</taxon>
        <taxon>Saccharataceae</taxon>
        <taxon>Saccharata</taxon>
    </lineage>
</organism>
<gene>
    <name evidence="13" type="ORF">K490DRAFT_7557</name>
</gene>
<evidence type="ECO:0000256" key="5">
    <source>
        <dbReference type="ARBA" id="ARBA00015043"/>
    </source>
</evidence>
<dbReference type="PROSITE" id="PS51186">
    <property type="entry name" value="GNAT"/>
    <property type="match status" value="1"/>
</dbReference>
<dbReference type="GO" id="GO:0005737">
    <property type="term" value="C:cytoplasm"/>
    <property type="evidence" value="ECO:0007669"/>
    <property type="project" value="UniProtKB-SubCell"/>
</dbReference>
<dbReference type="AlphaFoldDB" id="A0A6A5YBZ3"/>
<dbReference type="Pfam" id="PF00583">
    <property type="entry name" value="Acetyltransf_1"/>
    <property type="match status" value="1"/>
</dbReference>
<dbReference type="PANTHER" id="PTHR20531">
    <property type="entry name" value="N-ALPHA-ACETYLTRANSFERASE 40"/>
    <property type="match status" value="1"/>
</dbReference>
<dbReference type="Proteomes" id="UP000799776">
    <property type="component" value="Unassembled WGS sequence"/>
</dbReference>
<dbReference type="InterPro" id="IPR016181">
    <property type="entry name" value="Acyl_CoA_acyltransferase"/>
</dbReference>
<evidence type="ECO:0000256" key="6">
    <source>
        <dbReference type="ARBA" id="ARBA00022490"/>
    </source>
</evidence>
<feature type="non-terminal residue" evidence="13">
    <location>
        <position position="178"/>
    </location>
</feature>
<name>A0A6A5YBZ3_9PEZI</name>
<evidence type="ECO:0000256" key="4">
    <source>
        <dbReference type="ARBA" id="ARBA00012950"/>
    </source>
</evidence>
<dbReference type="GO" id="GO:0005634">
    <property type="term" value="C:nucleus"/>
    <property type="evidence" value="ECO:0007669"/>
    <property type="project" value="UniProtKB-SubCell"/>
</dbReference>
<dbReference type="InterPro" id="IPR039949">
    <property type="entry name" value="NAA40"/>
</dbReference>
<evidence type="ECO:0000259" key="12">
    <source>
        <dbReference type="PROSITE" id="PS51186"/>
    </source>
</evidence>
<evidence type="ECO:0000256" key="11">
    <source>
        <dbReference type="ARBA" id="ARBA00049524"/>
    </source>
</evidence>
<dbReference type="GO" id="GO:0043998">
    <property type="term" value="F:histone H2A acetyltransferase activity"/>
    <property type="evidence" value="ECO:0007669"/>
    <property type="project" value="InterPro"/>
</dbReference>
<dbReference type="EMBL" id="ML978715">
    <property type="protein sequence ID" value="KAF2088986.1"/>
    <property type="molecule type" value="Genomic_DNA"/>
</dbReference>
<keyword evidence="7" id="KW-0808">Transferase</keyword>
<accession>A0A6A5YBZ3</accession>
<comment type="subcellular location">
    <subcellularLocation>
        <location evidence="2">Cytoplasm</location>
    </subcellularLocation>
    <subcellularLocation>
        <location evidence="1">Nucleus</location>
    </subcellularLocation>
</comment>
<dbReference type="SUPFAM" id="SSF55729">
    <property type="entry name" value="Acyl-CoA N-acyltransferases (Nat)"/>
    <property type="match status" value="1"/>
</dbReference>
<keyword evidence="9" id="KW-0012">Acyltransferase</keyword>
<dbReference type="PANTHER" id="PTHR20531:SF1">
    <property type="entry name" value="N-ALPHA-ACETYLTRANSFERASE 40"/>
    <property type="match status" value="1"/>
</dbReference>
<feature type="non-terminal residue" evidence="13">
    <location>
        <position position="1"/>
    </location>
</feature>
<evidence type="ECO:0000256" key="1">
    <source>
        <dbReference type="ARBA" id="ARBA00004123"/>
    </source>
</evidence>
<evidence type="ECO:0000256" key="9">
    <source>
        <dbReference type="ARBA" id="ARBA00023315"/>
    </source>
</evidence>
<keyword evidence="14" id="KW-1185">Reference proteome</keyword>
<dbReference type="GO" id="GO:0010485">
    <property type="term" value="F:histone H4 acetyltransferase activity"/>
    <property type="evidence" value="ECO:0007669"/>
    <property type="project" value="InterPro"/>
</dbReference>
<proteinExistence type="inferred from homology"/>
<evidence type="ECO:0000256" key="10">
    <source>
        <dbReference type="ARBA" id="ARBA00047821"/>
    </source>
</evidence>
<evidence type="ECO:0000256" key="2">
    <source>
        <dbReference type="ARBA" id="ARBA00004496"/>
    </source>
</evidence>
<dbReference type="EC" id="2.3.1.257" evidence="4"/>
<dbReference type="Gene3D" id="3.40.630.30">
    <property type="match status" value="1"/>
</dbReference>
<reference evidence="13" key="1">
    <citation type="journal article" date="2020" name="Stud. Mycol.">
        <title>101 Dothideomycetes genomes: a test case for predicting lifestyles and emergence of pathogens.</title>
        <authorList>
            <person name="Haridas S."/>
            <person name="Albert R."/>
            <person name="Binder M."/>
            <person name="Bloem J."/>
            <person name="Labutti K."/>
            <person name="Salamov A."/>
            <person name="Andreopoulos B."/>
            <person name="Baker S."/>
            <person name="Barry K."/>
            <person name="Bills G."/>
            <person name="Bluhm B."/>
            <person name="Cannon C."/>
            <person name="Castanera R."/>
            <person name="Culley D."/>
            <person name="Daum C."/>
            <person name="Ezra D."/>
            <person name="Gonzalez J."/>
            <person name="Henrissat B."/>
            <person name="Kuo A."/>
            <person name="Liang C."/>
            <person name="Lipzen A."/>
            <person name="Lutzoni F."/>
            <person name="Magnuson J."/>
            <person name="Mondo S."/>
            <person name="Nolan M."/>
            <person name="Ohm R."/>
            <person name="Pangilinan J."/>
            <person name="Park H.-J."/>
            <person name="Ramirez L."/>
            <person name="Alfaro M."/>
            <person name="Sun H."/>
            <person name="Tritt A."/>
            <person name="Yoshinaga Y."/>
            <person name="Zwiers L.-H."/>
            <person name="Turgeon B."/>
            <person name="Goodwin S."/>
            <person name="Spatafora J."/>
            <person name="Crous P."/>
            <person name="Grigoriev I."/>
        </authorList>
    </citation>
    <scope>NUCLEOTIDE SEQUENCE</scope>
    <source>
        <strain evidence="13">CBS 121410</strain>
    </source>
</reference>
<evidence type="ECO:0000256" key="3">
    <source>
        <dbReference type="ARBA" id="ARBA00008870"/>
    </source>
</evidence>
<sequence>SFESFQLALRPAPALSSEEVLACFALIELTSAAAYKASSRGWKPDAKKREMREDEMQYLLDKAQSSPDTAAVTVSNPIEGFLSFMITVEDDFPVVYIYEIHLLPHLRGLGVGKHLMSIPEVIGQKASMTKIMLTVFKSNSAAEEFYRSLGYVEDEYSPPPKKLRGGKVKMPSYIIMSK</sequence>
<comment type="catalytic activity">
    <reaction evidence="11">
        <text>N-terminal L-seryl-[histone H4] + acetyl-CoA = N-terminal N(alpha)-acetyl-L-seryl-[histone H4] + CoA + H(+)</text>
        <dbReference type="Rhea" id="RHEA:50596"/>
        <dbReference type="Rhea" id="RHEA-COMP:12740"/>
        <dbReference type="Rhea" id="RHEA-COMP:12743"/>
        <dbReference type="ChEBI" id="CHEBI:15378"/>
        <dbReference type="ChEBI" id="CHEBI:57287"/>
        <dbReference type="ChEBI" id="CHEBI:57288"/>
        <dbReference type="ChEBI" id="CHEBI:64738"/>
        <dbReference type="ChEBI" id="CHEBI:83690"/>
        <dbReference type="EC" id="2.3.1.257"/>
    </reaction>
</comment>
<dbReference type="InterPro" id="IPR000182">
    <property type="entry name" value="GNAT_dom"/>
</dbReference>
<evidence type="ECO:0000313" key="13">
    <source>
        <dbReference type="EMBL" id="KAF2088986.1"/>
    </source>
</evidence>
<evidence type="ECO:0000313" key="14">
    <source>
        <dbReference type="Proteomes" id="UP000799776"/>
    </source>
</evidence>
<comment type="similarity">
    <text evidence="3">Belongs to the acetyltransferase family. NAA40 subfamily.</text>
</comment>
<protein>
    <recommendedName>
        <fullName evidence="5">N-alpha-acetyltransferase 40</fullName>
        <ecNumber evidence="4">2.3.1.257</ecNumber>
    </recommendedName>
</protein>
<comment type="catalytic activity">
    <reaction evidence="10">
        <text>N-terminal L-seryl-[histone H2A] + acetyl-CoA = N-terminal N(alpha)-acetyl-L-seryl-[histone H2A] + CoA + H(+)</text>
        <dbReference type="Rhea" id="RHEA:50600"/>
        <dbReference type="Rhea" id="RHEA-COMP:12742"/>
        <dbReference type="Rhea" id="RHEA-COMP:12744"/>
        <dbReference type="ChEBI" id="CHEBI:15378"/>
        <dbReference type="ChEBI" id="CHEBI:57287"/>
        <dbReference type="ChEBI" id="CHEBI:57288"/>
        <dbReference type="ChEBI" id="CHEBI:64738"/>
        <dbReference type="ChEBI" id="CHEBI:83690"/>
        <dbReference type="EC" id="2.3.1.257"/>
    </reaction>
</comment>
<evidence type="ECO:0000256" key="8">
    <source>
        <dbReference type="ARBA" id="ARBA00023242"/>
    </source>
</evidence>
<keyword evidence="6" id="KW-0963">Cytoplasm</keyword>
<dbReference type="OrthoDB" id="424551at2759"/>
<dbReference type="CDD" id="cd04301">
    <property type="entry name" value="NAT_SF"/>
    <property type="match status" value="1"/>
</dbReference>